<evidence type="ECO:0000256" key="2">
    <source>
        <dbReference type="SAM" id="MobiDB-lite"/>
    </source>
</evidence>
<feature type="domain" description="Nephrocystin 3-like N-terminal" evidence="3">
    <location>
        <begin position="363"/>
        <end position="531"/>
    </location>
</feature>
<feature type="compositionally biased region" description="Basic and acidic residues" evidence="2">
    <location>
        <begin position="2132"/>
        <end position="2146"/>
    </location>
</feature>
<dbReference type="Pfam" id="PF24883">
    <property type="entry name" value="NPHP3_N"/>
    <property type="match status" value="1"/>
</dbReference>
<feature type="region of interest" description="Disordered" evidence="2">
    <location>
        <begin position="1"/>
        <end position="112"/>
    </location>
</feature>
<feature type="region of interest" description="Disordered" evidence="2">
    <location>
        <begin position="2130"/>
        <end position="2164"/>
    </location>
</feature>
<dbReference type="EMBL" id="JACCJC010000017">
    <property type="protein sequence ID" value="KAF6236756.1"/>
    <property type="molecule type" value="Genomic_DNA"/>
</dbReference>
<feature type="compositionally biased region" description="Basic and acidic residues" evidence="2">
    <location>
        <begin position="25"/>
        <end position="37"/>
    </location>
</feature>
<sequence>MLGLHRNPLSRKPSNSSNTTIPLNKDTEEGKRSKAMADDTPAVNGSQSHDNLNVDKPAVIAKEPKVSKPMVYESSPSKEPDGLSNGTTNHASQSMTQRSRNHTRTSKGWGDSSVMFSKDQQVTILQETVIKTRRKFVADFDQADNTDIHSLTIEGFLQFIERQRLTHMPHRGSRWDKVLKWAEFFALQISEYSKAVKGFVRDSGQAAQLIWAAACALLELGPSNVQALDKTFAVFYELGLSLSVLLRHDNLLHADEHIRVEVGQAFNDLLTLIRDVSIYYYAQVNAVSAGQVSLDFNSTFGGHIEAFHKRIGRITDAMWQFELGDDASVDFGILRAWLRPRDRNLETLTKSRLHAPGHRDEYTCEWFQRHLLDFSRSKDDALSIVGPAGCGKSVLSRWIIERLQRPLGKRTYDILFFTVEADVPSETSSVAIAKHLLLQLLEKNIGDELLFQDLAQAYDMSFSKDTSNLEDSLWKSLEKAMGRFATQHSLFVIIDGLDEVKGGEQSRKQITHQLGALAAKHTNVQIIILSRDPAPMPTEGKVQTFKITHDHTREDLRHVAGHALHGYVHYQGQSEHAREAVVEQLSHAAKGSFLGLLLTVKFLRQEKSHEGFMKAVKAARDTPNSLDELIKKLVDTLDFSTSNTNHLLSWMLVAERPFTITEVKNLLQIDLQKKRSVDRKTDIREDIKASLGALVIIDNGFVRVRHPAIRAQMFNLQREGKKVLSYQSAQTDLAMRLLAYCRFNLTNSRDPALEVVAKTEVNQLFESHRLLEYAVRYWTLHFHASSMYTSADKFQLSADLKAFFPSSTQLVMLEWACWDPLVDSIKTHELARRIRTDVFTEKHESVLQSLIICGGLYQKWSKTTEASMCFYRASHIGQEILRENHTITIGCTTTFLTITETIKTTTRTELATCKEGMLKYIINACKHQHGKTHDLVICYYKMLAQLYIEIREEHHAENTWRELREIMITRYGKGSEEEIGISEQLTIILKKGDKKIDVVEYEKGIFDVAMDLEVWDIRRIQMTIELAVSYEARGEYFLAEELYITLWRRLTEQCHHPHHHHGVEIHIHTIDVVLEYVRFLRRRHRHEEASNVLICVWTEYEGYDFESETIFLRLKVVGELMRAINLLSVAISVFKKCWAWFESHGKHEHTESCEVLISETMTEIISTTSTTTASITSTTPTTTETVIKELFESTMSRSTVTSETFAICKGLVSYYMRMEQWSQCIEVTKRSLLLVWKTIISGRGTIALPKDFGSEAIDIATSLAVCYDRSHRFHEAEEIYIRIYRACRNSCHIHDERLTRSYTVLIKFYEGHRHWHNMIEIYHELLVEYRKLLGTSHTLTIKILYILGSLCADHGHDHAHEYYEEIITTLNHGSAVCHHDALDAMFFMFKYHNEGGHWHKLQAICKTLWLTWKDLHQGYKKFGVEFVEVLYLHYRYVLEHHSHCEFSVLRDLTVEYRNACIKIFGASATVTLKASIELAQIYMKSEKHVHEALSICEEVLTTTKTTTTQISETTITTVKVLLTRAYVKVCNHSSVSKPTVERAIKVVLERFNSLKATFGCSHIETLTVLRELVLLYMKLESHSMVVRMLLDTTIEIIKKEKHSRTLHEAAKTMGSIYIACGMAEQGHEMIHEMRLQLITGSASSDKSSFKIDKSTGKGCYVFLVTFEQIVLGQMTISYSEIMADLLTETILYESFTRCINNKSHTEVILARAGSLRAFLVSRKRKVQIEVLEHQAHEIFIKKWGSTIKVRSEVSLIFCNSLLEELGRHDTHNVEIGPSACISSVAKVQYLLSEDRIQQAYEVAFCALNFINQQRAYHQLQNVGYGFKLSALMAGRGLEKPMKAEVDPKVRNDMMELSRKIIHEVLQACKDSKIDFVRLQLRELNDLAGLLGEQQNHVDLEWLLKLLWSSREVQKKWSSTTIVSIGRRYVQATYANKDHRSHAIRLCEDICYNLRRVWGSLDPKTLEMSELLSQLYTSMGHYREAMGVHENILRLVVEGDDGDDKTVDTMDSKRVKMHVEWLKQCYLRLQGWDKSAATYRDLVSAVLRMEEYRHKPEWQGVHGTDHWDKKEPASDRIGKFVAPKEWEFEDPETASGQDSAGENTTYKRSGMGTKRATSNWGLNHFRHVLNGDSEVHHHDGNRTKAPEAAKPLILDGDDDGYESAR</sequence>
<proteinExistence type="predicted"/>
<dbReference type="PANTHER" id="PTHR10039">
    <property type="entry name" value="AMELOGENIN"/>
    <property type="match status" value="1"/>
</dbReference>
<reference evidence="4 5" key="1">
    <citation type="journal article" date="2020" name="Genomics">
        <title>Complete, high-quality genomes from long-read metagenomic sequencing of two wolf lichen thalli reveals enigmatic genome architecture.</title>
        <authorList>
            <person name="McKenzie S.K."/>
            <person name="Walston R.F."/>
            <person name="Allen J.L."/>
        </authorList>
    </citation>
    <scope>NUCLEOTIDE SEQUENCE [LARGE SCALE GENOMIC DNA]</scope>
    <source>
        <strain evidence="4">WasteWater2</strain>
    </source>
</reference>
<dbReference type="InterPro" id="IPR016024">
    <property type="entry name" value="ARM-type_fold"/>
</dbReference>
<evidence type="ECO:0000313" key="4">
    <source>
        <dbReference type="EMBL" id="KAF6236756.1"/>
    </source>
</evidence>
<evidence type="ECO:0000313" key="5">
    <source>
        <dbReference type="Proteomes" id="UP000578531"/>
    </source>
</evidence>
<dbReference type="InterPro" id="IPR027417">
    <property type="entry name" value="P-loop_NTPase"/>
</dbReference>
<dbReference type="SUPFAM" id="SSF48371">
    <property type="entry name" value="ARM repeat"/>
    <property type="match status" value="1"/>
</dbReference>
<organism evidence="4 5">
    <name type="scientific">Letharia columbiana</name>
    <dbReference type="NCBI Taxonomy" id="112416"/>
    <lineage>
        <taxon>Eukaryota</taxon>
        <taxon>Fungi</taxon>
        <taxon>Dikarya</taxon>
        <taxon>Ascomycota</taxon>
        <taxon>Pezizomycotina</taxon>
        <taxon>Lecanoromycetes</taxon>
        <taxon>OSLEUM clade</taxon>
        <taxon>Lecanoromycetidae</taxon>
        <taxon>Lecanorales</taxon>
        <taxon>Lecanorineae</taxon>
        <taxon>Parmeliaceae</taxon>
        <taxon>Letharia</taxon>
    </lineage>
</organism>
<dbReference type="InterPro" id="IPR056884">
    <property type="entry name" value="NPHP3-like_N"/>
</dbReference>
<dbReference type="SUPFAM" id="SSF52540">
    <property type="entry name" value="P-loop containing nucleoside triphosphate hydrolases"/>
    <property type="match status" value="1"/>
</dbReference>
<gene>
    <name evidence="4" type="ORF">HO173_005047</name>
</gene>
<evidence type="ECO:0000256" key="1">
    <source>
        <dbReference type="ARBA" id="ARBA00022737"/>
    </source>
</evidence>
<dbReference type="InterPro" id="IPR011990">
    <property type="entry name" value="TPR-like_helical_dom_sf"/>
</dbReference>
<dbReference type="RefSeq" id="XP_037166089.1">
    <property type="nucleotide sequence ID" value="XM_037306965.1"/>
</dbReference>
<feature type="compositionally biased region" description="Acidic residues" evidence="2">
    <location>
        <begin position="2154"/>
        <end position="2164"/>
    </location>
</feature>
<dbReference type="Proteomes" id="UP000578531">
    <property type="component" value="Unassembled WGS sequence"/>
</dbReference>
<feature type="compositionally biased region" description="Polar residues" evidence="2">
    <location>
        <begin position="2093"/>
        <end position="2106"/>
    </location>
</feature>
<name>A0A8H6L5Y1_9LECA</name>
<comment type="caution">
    <text evidence="4">The sequence shown here is derived from an EMBL/GenBank/DDBJ whole genome shotgun (WGS) entry which is preliminary data.</text>
</comment>
<dbReference type="Gene3D" id="3.40.50.300">
    <property type="entry name" value="P-loop containing nucleotide triphosphate hydrolases"/>
    <property type="match status" value="1"/>
</dbReference>
<keyword evidence="5" id="KW-1185">Reference proteome</keyword>
<accession>A0A8H6L5Y1</accession>
<dbReference type="Gene3D" id="1.25.40.10">
    <property type="entry name" value="Tetratricopeptide repeat domain"/>
    <property type="match status" value="1"/>
</dbReference>
<protein>
    <recommendedName>
        <fullName evidence="3">Nephrocystin 3-like N-terminal domain-containing protein</fullName>
    </recommendedName>
</protein>
<keyword evidence="1" id="KW-0677">Repeat</keyword>
<feature type="compositionally biased region" description="Polar residues" evidence="2">
    <location>
        <begin position="12"/>
        <end position="22"/>
    </location>
</feature>
<dbReference type="OrthoDB" id="2546325at2759"/>
<feature type="region of interest" description="Disordered" evidence="2">
    <location>
        <begin position="2086"/>
        <end position="2112"/>
    </location>
</feature>
<dbReference type="GeneID" id="59286711"/>
<evidence type="ECO:0000259" key="3">
    <source>
        <dbReference type="Pfam" id="PF24883"/>
    </source>
</evidence>
<feature type="compositionally biased region" description="Polar residues" evidence="2">
    <location>
        <begin position="84"/>
        <end position="98"/>
    </location>
</feature>